<evidence type="ECO:0000256" key="1">
    <source>
        <dbReference type="ARBA" id="ARBA00004477"/>
    </source>
</evidence>
<dbReference type="InterPro" id="IPR050307">
    <property type="entry name" value="Sterol_Desaturase_Related"/>
</dbReference>
<keyword evidence="7 11" id="KW-0472">Membrane</keyword>
<dbReference type="GO" id="GO:0005789">
    <property type="term" value="C:endoplasmic reticulum membrane"/>
    <property type="evidence" value="ECO:0007669"/>
    <property type="project" value="UniProtKB-SubCell"/>
</dbReference>
<accession>A0A843VRD1</accession>
<organism evidence="14 15">
    <name type="scientific">Colocasia esculenta</name>
    <name type="common">Wild taro</name>
    <name type="synonym">Arum esculentum</name>
    <dbReference type="NCBI Taxonomy" id="4460"/>
    <lineage>
        <taxon>Eukaryota</taxon>
        <taxon>Viridiplantae</taxon>
        <taxon>Streptophyta</taxon>
        <taxon>Embryophyta</taxon>
        <taxon>Tracheophyta</taxon>
        <taxon>Spermatophyta</taxon>
        <taxon>Magnoliopsida</taxon>
        <taxon>Liliopsida</taxon>
        <taxon>Araceae</taxon>
        <taxon>Aroideae</taxon>
        <taxon>Colocasieae</taxon>
        <taxon>Colocasia</taxon>
    </lineage>
</organism>
<feature type="domain" description="Very-long-chain aldehyde decarbonylase CER1-like C-terminal" evidence="13">
    <location>
        <begin position="538"/>
        <end position="646"/>
    </location>
</feature>
<dbReference type="InterPro" id="IPR006694">
    <property type="entry name" value="Fatty_acid_hydroxylase"/>
</dbReference>
<keyword evidence="6 11" id="KW-1133">Transmembrane helix</keyword>
<feature type="region of interest" description="Disordered" evidence="10">
    <location>
        <begin position="11"/>
        <end position="37"/>
    </location>
</feature>
<dbReference type="GO" id="GO:0005506">
    <property type="term" value="F:iron ion binding"/>
    <property type="evidence" value="ECO:0007669"/>
    <property type="project" value="InterPro"/>
</dbReference>
<evidence type="ECO:0000256" key="6">
    <source>
        <dbReference type="ARBA" id="ARBA00022989"/>
    </source>
</evidence>
<reference evidence="14" key="1">
    <citation type="submission" date="2017-07" db="EMBL/GenBank/DDBJ databases">
        <title>Taro Niue Genome Assembly and Annotation.</title>
        <authorList>
            <person name="Atibalentja N."/>
            <person name="Keating K."/>
            <person name="Fields C.J."/>
        </authorList>
    </citation>
    <scope>NUCLEOTIDE SEQUENCE</scope>
    <source>
        <strain evidence="14">Niue_2</strain>
        <tissue evidence="14">Leaf</tissue>
    </source>
</reference>
<dbReference type="GO" id="GO:0071771">
    <property type="term" value="F:aldehyde oxygenase (deformylating) activity"/>
    <property type="evidence" value="ECO:0007669"/>
    <property type="project" value="UniProtKB-EC"/>
</dbReference>
<evidence type="ECO:0000256" key="11">
    <source>
        <dbReference type="SAM" id="Phobius"/>
    </source>
</evidence>
<feature type="transmembrane region" description="Helical" evidence="11">
    <location>
        <begin position="398"/>
        <end position="418"/>
    </location>
</feature>
<dbReference type="PANTHER" id="PTHR11863">
    <property type="entry name" value="STEROL DESATURASE"/>
    <property type="match status" value="1"/>
</dbReference>
<sequence length="650" mass="74223">MELPPVNIKAGPRGSFPGRAPAAKRGGSYRKRRQSSMASRPGILTQWPWQKLGSFKVLFLPSVLQTHTYADRTFTCLLISISVFAAVVVGGEKYVVLAPFVAQGLHGLASKGWEGADLTNLSIFPFLLLRALHNQLWISFSRFQTARSKHIIVRKPLEFEQVDRERNWDDQIILTGLLFYLGNTFLHGASHNHIWRADGVAVMALTHAGPVELLYYWLHRALHHHFLYSRYHSHHHASVVTEPITSVIHPFAEHLAYFALFSIPILTALFTGTISILAVAIYILYIDFMNNLGHCNFEVIPKRLFDVLPFLKYLMYTPSFHSLHHTQFRTNYSLFMPFYDFIYGTMDKSSDALYESSLEGKEEAPHLVYLTHPTTTQSIYQMRLGLASIASKPCTSKWYMLLMWPFTYTSMLLMWIYGTTFVLERNSLKQLKMQTWAIPRFHFQYRFAWEQRTINGMIEKAILDAEERGVKVSEELNQNGELYIRKYPKLKTRIVDGSSLAVAVALQSIPSDASQVLIRGGPSKMAFALAHALCKRNVQIWLVGDGLTDEEQRKATKDTHIIPFSQFPPRRQRKDCVYHTTPAMTIPMSLVNVHSCENWLPRRAMSAWRVAGILHALEGWDQHECGDTMFDTGTIWSSALSHGFLPLVSL</sequence>
<keyword evidence="8" id="KW-0456">Lyase</keyword>
<proteinExistence type="inferred from homology"/>
<gene>
    <name evidence="14" type="ORF">Taro_028289</name>
</gene>
<dbReference type="GO" id="GO:0016491">
    <property type="term" value="F:oxidoreductase activity"/>
    <property type="evidence" value="ECO:0007669"/>
    <property type="project" value="InterPro"/>
</dbReference>
<dbReference type="InterPro" id="IPR021940">
    <property type="entry name" value="CER1-like_C"/>
</dbReference>
<feature type="transmembrane region" description="Helical" evidence="11">
    <location>
        <begin position="255"/>
        <end position="285"/>
    </location>
</feature>
<evidence type="ECO:0000259" key="12">
    <source>
        <dbReference type="Pfam" id="PF04116"/>
    </source>
</evidence>
<evidence type="ECO:0000313" key="15">
    <source>
        <dbReference type="Proteomes" id="UP000652761"/>
    </source>
</evidence>
<comment type="similarity">
    <text evidence="2">Belongs to the sterol desaturase family.</text>
</comment>
<evidence type="ECO:0000313" key="14">
    <source>
        <dbReference type="EMBL" id="MQL95614.1"/>
    </source>
</evidence>
<keyword evidence="4 11" id="KW-0812">Transmembrane</keyword>
<evidence type="ECO:0000256" key="7">
    <source>
        <dbReference type="ARBA" id="ARBA00023136"/>
    </source>
</evidence>
<dbReference type="EMBL" id="NMUH01001812">
    <property type="protein sequence ID" value="MQL95614.1"/>
    <property type="molecule type" value="Genomic_DNA"/>
</dbReference>
<feature type="domain" description="Fatty acid hydroxylase" evidence="12">
    <location>
        <begin position="211"/>
        <end position="345"/>
    </location>
</feature>
<dbReference type="EC" id="4.1.99.5" evidence="3"/>
<evidence type="ECO:0000256" key="3">
    <source>
        <dbReference type="ARBA" id="ARBA00013146"/>
    </source>
</evidence>
<dbReference type="OrthoDB" id="408954at2759"/>
<keyword evidence="5" id="KW-0256">Endoplasmic reticulum</keyword>
<comment type="catalytic activity">
    <reaction evidence="9">
        <text>a long-chain fatty aldehyde + 2 NADPH + O2 + H(+) = a long-chain alkane + formate + 2 NADP(+) + H2O</text>
        <dbReference type="Rhea" id="RHEA:21440"/>
        <dbReference type="ChEBI" id="CHEBI:15377"/>
        <dbReference type="ChEBI" id="CHEBI:15378"/>
        <dbReference type="ChEBI" id="CHEBI:15379"/>
        <dbReference type="ChEBI" id="CHEBI:15740"/>
        <dbReference type="ChEBI" id="CHEBI:17176"/>
        <dbReference type="ChEBI" id="CHEBI:57783"/>
        <dbReference type="ChEBI" id="CHEBI:58349"/>
        <dbReference type="ChEBI" id="CHEBI:83563"/>
        <dbReference type="EC" id="4.1.99.5"/>
    </reaction>
</comment>
<evidence type="ECO:0000256" key="9">
    <source>
        <dbReference type="ARBA" id="ARBA00047909"/>
    </source>
</evidence>
<evidence type="ECO:0000256" key="4">
    <source>
        <dbReference type="ARBA" id="ARBA00022692"/>
    </source>
</evidence>
<dbReference type="AlphaFoldDB" id="A0A843VRD1"/>
<protein>
    <recommendedName>
        <fullName evidence="3">aldehyde oxygenase (deformylating)</fullName>
        <ecNumber evidence="3">4.1.99.5</ecNumber>
    </recommendedName>
</protein>
<evidence type="ECO:0000259" key="13">
    <source>
        <dbReference type="Pfam" id="PF12076"/>
    </source>
</evidence>
<evidence type="ECO:0000256" key="8">
    <source>
        <dbReference type="ARBA" id="ARBA00023239"/>
    </source>
</evidence>
<evidence type="ECO:0000256" key="5">
    <source>
        <dbReference type="ARBA" id="ARBA00022824"/>
    </source>
</evidence>
<comment type="caution">
    <text evidence="14">The sequence shown here is derived from an EMBL/GenBank/DDBJ whole genome shotgun (WGS) entry which is preliminary data.</text>
</comment>
<name>A0A843VRD1_COLES</name>
<dbReference type="Proteomes" id="UP000652761">
    <property type="component" value="Unassembled WGS sequence"/>
</dbReference>
<dbReference type="GO" id="GO:0008610">
    <property type="term" value="P:lipid biosynthetic process"/>
    <property type="evidence" value="ECO:0007669"/>
    <property type="project" value="InterPro"/>
</dbReference>
<dbReference type="Pfam" id="PF04116">
    <property type="entry name" value="FA_hydroxylase"/>
    <property type="match status" value="1"/>
</dbReference>
<dbReference type="Pfam" id="PF12076">
    <property type="entry name" value="CER1-like_C"/>
    <property type="match status" value="1"/>
</dbReference>
<evidence type="ECO:0000256" key="2">
    <source>
        <dbReference type="ARBA" id="ARBA00009324"/>
    </source>
</evidence>
<evidence type="ECO:0000256" key="10">
    <source>
        <dbReference type="SAM" id="MobiDB-lite"/>
    </source>
</evidence>
<keyword evidence="15" id="KW-1185">Reference proteome</keyword>
<comment type="subcellular location">
    <subcellularLocation>
        <location evidence="1">Endoplasmic reticulum membrane</location>
        <topology evidence="1">Multi-pass membrane protein</topology>
    </subcellularLocation>
</comment>